<gene>
    <name evidence="1" type="ORF">GCM10007354_29980</name>
</gene>
<accession>A0ABD0AB32</accession>
<evidence type="ECO:0000313" key="1">
    <source>
        <dbReference type="EMBL" id="GGH42275.1"/>
    </source>
</evidence>
<protein>
    <submittedName>
        <fullName evidence="1">Uncharacterized protein</fullName>
    </submittedName>
</protein>
<comment type="caution">
    <text evidence="1">The sequence shown here is derived from an EMBL/GenBank/DDBJ whole genome shotgun (WGS) entry which is preliminary data.</text>
</comment>
<sequence length="77" mass="8865">MPAFFKYSTVFNAMNQSYGWGTNSINFDFNLKIGNIKQAFLLNKIGHFINTGQKDLSIFLSLDKLHVIKMFKNVKLC</sequence>
<organism evidence="1 2">
    <name type="scientific">Acinetobacter courvalinii</name>
    <dbReference type="NCBI Taxonomy" id="280147"/>
    <lineage>
        <taxon>Bacteria</taxon>
        <taxon>Pseudomonadati</taxon>
        <taxon>Pseudomonadota</taxon>
        <taxon>Gammaproteobacteria</taxon>
        <taxon>Moraxellales</taxon>
        <taxon>Moraxellaceae</taxon>
        <taxon>Acinetobacter</taxon>
    </lineage>
</organism>
<name>A0ABD0AB32_9GAMM</name>
<dbReference type="EMBL" id="BMDA01000005">
    <property type="protein sequence ID" value="GGH42275.1"/>
    <property type="molecule type" value="Genomic_DNA"/>
</dbReference>
<proteinExistence type="predicted"/>
<reference evidence="1 2" key="1">
    <citation type="journal article" date="2014" name="Int. J. Syst. Evol. Microbiol.">
        <title>Complete genome sequence of Corynebacterium casei LMG S-19264T (=DSM 44701T), isolated from a smear-ripened cheese.</title>
        <authorList>
            <consortium name="US DOE Joint Genome Institute (JGI-PGF)"/>
            <person name="Walter F."/>
            <person name="Albersmeier A."/>
            <person name="Kalinowski J."/>
            <person name="Ruckert C."/>
        </authorList>
    </citation>
    <scope>NUCLEOTIDE SEQUENCE [LARGE SCALE GENOMIC DNA]</scope>
    <source>
        <strain evidence="1 2">CCM 8635</strain>
    </source>
</reference>
<dbReference type="Proteomes" id="UP000652691">
    <property type="component" value="Unassembled WGS sequence"/>
</dbReference>
<dbReference type="AlphaFoldDB" id="A0ABD0AB32"/>
<evidence type="ECO:0000313" key="2">
    <source>
        <dbReference type="Proteomes" id="UP000652691"/>
    </source>
</evidence>